<keyword evidence="2" id="KW-1185">Reference proteome</keyword>
<organism evidence="1 2">
    <name type="scientific">Arctium lappa</name>
    <name type="common">Greater burdock</name>
    <name type="synonym">Lappa major</name>
    <dbReference type="NCBI Taxonomy" id="4217"/>
    <lineage>
        <taxon>Eukaryota</taxon>
        <taxon>Viridiplantae</taxon>
        <taxon>Streptophyta</taxon>
        <taxon>Embryophyta</taxon>
        <taxon>Tracheophyta</taxon>
        <taxon>Spermatophyta</taxon>
        <taxon>Magnoliopsida</taxon>
        <taxon>eudicotyledons</taxon>
        <taxon>Gunneridae</taxon>
        <taxon>Pentapetalae</taxon>
        <taxon>asterids</taxon>
        <taxon>campanulids</taxon>
        <taxon>Asterales</taxon>
        <taxon>Asteraceae</taxon>
        <taxon>Carduoideae</taxon>
        <taxon>Cardueae</taxon>
        <taxon>Arctiinae</taxon>
        <taxon>Arctium</taxon>
    </lineage>
</organism>
<dbReference type="EMBL" id="CM042057">
    <property type="protein sequence ID" value="KAI3693132.1"/>
    <property type="molecule type" value="Genomic_DNA"/>
</dbReference>
<reference evidence="1 2" key="2">
    <citation type="journal article" date="2022" name="Mol. Ecol. Resour.">
        <title>The genomes of chicory, endive, great burdock and yacon provide insights into Asteraceae paleo-polyploidization history and plant inulin production.</title>
        <authorList>
            <person name="Fan W."/>
            <person name="Wang S."/>
            <person name="Wang H."/>
            <person name="Wang A."/>
            <person name="Jiang F."/>
            <person name="Liu H."/>
            <person name="Zhao H."/>
            <person name="Xu D."/>
            <person name="Zhang Y."/>
        </authorList>
    </citation>
    <scope>NUCLEOTIDE SEQUENCE [LARGE SCALE GENOMIC DNA]</scope>
    <source>
        <strain evidence="2">cv. Niubang</strain>
    </source>
</reference>
<evidence type="ECO:0000313" key="2">
    <source>
        <dbReference type="Proteomes" id="UP001055879"/>
    </source>
</evidence>
<gene>
    <name evidence="1" type="ORF">L6452_32962</name>
</gene>
<accession>A0ACB8Z6F4</accession>
<dbReference type="Proteomes" id="UP001055879">
    <property type="component" value="Linkage Group LG11"/>
</dbReference>
<comment type="caution">
    <text evidence="1">The sequence shown here is derived from an EMBL/GenBank/DDBJ whole genome shotgun (WGS) entry which is preliminary data.</text>
</comment>
<protein>
    <submittedName>
        <fullName evidence="1">Uncharacterized protein</fullName>
    </submittedName>
</protein>
<name>A0ACB8Z6F4_ARCLA</name>
<evidence type="ECO:0000313" key="1">
    <source>
        <dbReference type="EMBL" id="KAI3693132.1"/>
    </source>
</evidence>
<sequence>MSCSCFFFAPSPGILRIRNALFDLRYLAPKYIQSGQITEKGDVYSFGVVLVELVTGRKAVDLKRPKGQQCLAEWARPLLEEDLINELINPRLRNRYSKDEVYCMMQAASLCIKRDPHLRPRMSQVLRMLKGDIMKGSSRSGRIVMDEERYMIGGGGGNGMKEMSTRHCYWESDRIMRG</sequence>
<reference evidence="2" key="1">
    <citation type="journal article" date="2022" name="Mol. Ecol. Resour.">
        <title>The genomes of chicory, endive, great burdock and yacon provide insights into Asteraceae palaeo-polyploidization history and plant inulin production.</title>
        <authorList>
            <person name="Fan W."/>
            <person name="Wang S."/>
            <person name="Wang H."/>
            <person name="Wang A."/>
            <person name="Jiang F."/>
            <person name="Liu H."/>
            <person name="Zhao H."/>
            <person name="Xu D."/>
            <person name="Zhang Y."/>
        </authorList>
    </citation>
    <scope>NUCLEOTIDE SEQUENCE [LARGE SCALE GENOMIC DNA]</scope>
    <source>
        <strain evidence="2">cv. Niubang</strain>
    </source>
</reference>
<proteinExistence type="predicted"/>